<accession>A0ABN7P7W0</accession>
<reference evidence="1" key="1">
    <citation type="submission" date="2021-03" db="EMBL/GenBank/DDBJ databases">
        <authorList>
            <person name="Tran Van P."/>
        </authorList>
    </citation>
    <scope>NUCLEOTIDE SEQUENCE</scope>
</reference>
<gene>
    <name evidence="1" type="ORF">TPAB3V08_LOCUS10127</name>
</gene>
<dbReference type="Gene3D" id="6.10.250.3180">
    <property type="match status" value="1"/>
</dbReference>
<dbReference type="PANTHER" id="PTHR15141:SF76">
    <property type="entry name" value="TRANSCRIPTION ELONGATION FACTOR B POLYPEPTIDE 3"/>
    <property type="match status" value="1"/>
</dbReference>
<dbReference type="PANTHER" id="PTHR15141">
    <property type="entry name" value="TRANSCRIPTION ELONGATION FACTOR B POLYPEPTIDE 3"/>
    <property type="match status" value="1"/>
</dbReference>
<evidence type="ECO:0000313" key="2">
    <source>
        <dbReference type="Proteomes" id="UP001153148"/>
    </source>
</evidence>
<organism evidence="1 2">
    <name type="scientific">Timema podura</name>
    <name type="common">Walking stick</name>
    <dbReference type="NCBI Taxonomy" id="61482"/>
    <lineage>
        <taxon>Eukaryota</taxon>
        <taxon>Metazoa</taxon>
        <taxon>Ecdysozoa</taxon>
        <taxon>Arthropoda</taxon>
        <taxon>Hexapoda</taxon>
        <taxon>Insecta</taxon>
        <taxon>Pterygota</taxon>
        <taxon>Neoptera</taxon>
        <taxon>Polyneoptera</taxon>
        <taxon>Phasmatodea</taxon>
        <taxon>Timematodea</taxon>
        <taxon>Timematoidea</taxon>
        <taxon>Timematidae</taxon>
        <taxon>Timema</taxon>
    </lineage>
</organism>
<dbReference type="EMBL" id="CAJPIN010024766">
    <property type="protein sequence ID" value="CAG2063179.1"/>
    <property type="molecule type" value="Genomic_DNA"/>
</dbReference>
<keyword evidence="2" id="KW-1185">Reference proteome</keyword>
<comment type="caution">
    <text evidence="1">The sequence shown here is derived from an EMBL/GenBank/DDBJ whole genome shotgun (WGS) entry which is preliminary data.</text>
</comment>
<dbReference type="Pfam" id="PF06881">
    <property type="entry name" value="Elongin_A"/>
    <property type="match status" value="1"/>
</dbReference>
<dbReference type="InterPro" id="IPR010684">
    <property type="entry name" value="RNA_pol_II_trans_fac_SIII_A"/>
</dbReference>
<feature type="non-terminal residue" evidence="1">
    <location>
        <position position="99"/>
    </location>
</feature>
<sequence>TKVYSGVKTNKSWHKVPSLYDLCIRLLIENIDAMDYTGGVPFDLLEPVLKHATAQQLFTLEHYNPYLIEDTNQLWTFHVNKEFRTKPRLEFETSRDMYI</sequence>
<dbReference type="Proteomes" id="UP001153148">
    <property type="component" value="Unassembled WGS sequence"/>
</dbReference>
<dbReference type="InterPro" id="IPR051870">
    <property type="entry name" value="Elongin-A_domain"/>
</dbReference>
<protein>
    <submittedName>
        <fullName evidence="1">Uncharacterized protein</fullName>
    </submittedName>
</protein>
<evidence type="ECO:0000313" key="1">
    <source>
        <dbReference type="EMBL" id="CAG2063179.1"/>
    </source>
</evidence>
<name>A0ABN7P7W0_TIMPD</name>
<feature type="non-terminal residue" evidence="1">
    <location>
        <position position="1"/>
    </location>
</feature>
<proteinExistence type="predicted"/>